<organism evidence="9 10">
    <name type="scientific">Sporothrix eucalyptigena</name>
    <dbReference type="NCBI Taxonomy" id="1812306"/>
    <lineage>
        <taxon>Eukaryota</taxon>
        <taxon>Fungi</taxon>
        <taxon>Dikarya</taxon>
        <taxon>Ascomycota</taxon>
        <taxon>Pezizomycotina</taxon>
        <taxon>Sordariomycetes</taxon>
        <taxon>Sordariomycetidae</taxon>
        <taxon>Ophiostomatales</taxon>
        <taxon>Ophiostomataceae</taxon>
        <taxon>Sporothrix</taxon>
    </lineage>
</organism>
<evidence type="ECO:0000256" key="6">
    <source>
        <dbReference type="SAM" id="MobiDB-lite"/>
    </source>
</evidence>
<accession>A0ABP0C7N1</accession>
<sequence>MASDSKAETTMSLNERNAGGKPASPDFSHQKTTPYMIVFSFWVGLFGWLANFDAAFGGIVLIMEPYKKSFGHCVTTTSADGVATETCSVSSLQQSLIQITSLFMALGGGLSALVGDYLGRRGTLQLACLLVAVGAGGMMSSVGSFLHYMVCKCIGGVGIGMVYSAAPTWGTEFVSPAKRGLRCKTPFSAISEALD</sequence>
<gene>
    <name evidence="9" type="ORF">SEUCBS140593_006775</name>
</gene>
<keyword evidence="4 7" id="KW-1133">Transmembrane helix</keyword>
<dbReference type="Proteomes" id="UP001642482">
    <property type="component" value="Unassembled WGS sequence"/>
</dbReference>
<dbReference type="InterPro" id="IPR050360">
    <property type="entry name" value="MFS_Sugar_Transporters"/>
</dbReference>
<comment type="caution">
    <text evidence="9">The sequence shown here is derived from an EMBL/GenBank/DDBJ whole genome shotgun (WGS) entry which is preliminary data.</text>
</comment>
<evidence type="ECO:0000259" key="8">
    <source>
        <dbReference type="PROSITE" id="PS50850"/>
    </source>
</evidence>
<proteinExistence type="inferred from homology"/>
<dbReference type="SUPFAM" id="SSF103473">
    <property type="entry name" value="MFS general substrate transporter"/>
    <property type="match status" value="1"/>
</dbReference>
<dbReference type="Pfam" id="PF00083">
    <property type="entry name" value="Sugar_tr"/>
    <property type="match status" value="1"/>
</dbReference>
<keyword evidence="5 7" id="KW-0472">Membrane</keyword>
<dbReference type="PANTHER" id="PTHR48022">
    <property type="entry name" value="PLASTIDIC GLUCOSE TRANSPORTER 4"/>
    <property type="match status" value="1"/>
</dbReference>
<comment type="similarity">
    <text evidence="2">Belongs to the major facilitator superfamily. Sugar transporter (TC 2.A.1.1) family.</text>
</comment>
<name>A0ABP0C7N1_9PEZI</name>
<reference evidence="9 10" key="1">
    <citation type="submission" date="2024-01" db="EMBL/GenBank/DDBJ databases">
        <authorList>
            <person name="Allen C."/>
            <person name="Tagirdzhanova G."/>
        </authorList>
    </citation>
    <scope>NUCLEOTIDE SEQUENCE [LARGE SCALE GENOMIC DNA]</scope>
</reference>
<dbReference type="InterPro" id="IPR020846">
    <property type="entry name" value="MFS_dom"/>
</dbReference>
<evidence type="ECO:0000313" key="9">
    <source>
        <dbReference type="EMBL" id="CAK7228027.1"/>
    </source>
</evidence>
<evidence type="ECO:0000256" key="4">
    <source>
        <dbReference type="ARBA" id="ARBA00022989"/>
    </source>
</evidence>
<keyword evidence="3 7" id="KW-0812">Transmembrane</keyword>
<feature type="transmembrane region" description="Helical" evidence="7">
    <location>
        <begin position="37"/>
        <end position="62"/>
    </location>
</feature>
<protein>
    <recommendedName>
        <fullName evidence="8">Major facilitator superfamily (MFS) profile domain-containing protein</fullName>
    </recommendedName>
</protein>
<evidence type="ECO:0000256" key="7">
    <source>
        <dbReference type="SAM" id="Phobius"/>
    </source>
</evidence>
<evidence type="ECO:0000256" key="1">
    <source>
        <dbReference type="ARBA" id="ARBA00004141"/>
    </source>
</evidence>
<dbReference type="EMBL" id="CAWUHD010000076">
    <property type="protein sequence ID" value="CAK7228027.1"/>
    <property type="molecule type" value="Genomic_DNA"/>
</dbReference>
<feature type="transmembrane region" description="Helical" evidence="7">
    <location>
        <begin position="126"/>
        <end position="150"/>
    </location>
</feature>
<evidence type="ECO:0000256" key="2">
    <source>
        <dbReference type="ARBA" id="ARBA00010992"/>
    </source>
</evidence>
<feature type="region of interest" description="Disordered" evidence="6">
    <location>
        <begin position="1"/>
        <end position="26"/>
    </location>
</feature>
<feature type="transmembrane region" description="Helical" evidence="7">
    <location>
        <begin position="96"/>
        <end position="114"/>
    </location>
</feature>
<dbReference type="InterPro" id="IPR036259">
    <property type="entry name" value="MFS_trans_sf"/>
</dbReference>
<dbReference type="Gene3D" id="1.20.1250.20">
    <property type="entry name" value="MFS general substrate transporter like domains"/>
    <property type="match status" value="1"/>
</dbReference>
<evidence type="ECO:0000313" key="10">
    <source>
        <dbReference type="Proteomes" id="UP001642482"/>
    </source>
</evidence>
<comment type="subcellular location">
    <subcellularLocation>
        <location evidence="1">Membrane</location>
        <topology evidence="1">Multi-pass membrane protein</topology>
    </subcellularLocation>
</comment>
<keyword evidence="10" id="KW-1185">Reference proteome</keyword>
<dbReference type="PROSITE" id="PS50850">
    <property type="entry name" value="MFS"/>
    <property type="match status" value="1"/>
</dbReference>
<feature type="domain" description="Major facilitator superfamily (MFS) profile" evidence="8">
    <location>
        <begin position="39"/>
        <end position="195"/>
    </location>
</feature>
<evidence type="ECO:0000256" key="5">
    <source>
        <dbReference type="ARBA" id="ARBA00023136"/>
    </source>
</evidence>
<dbReference type="PANTHER" id="PTHR48022:SF77">
    <property type="entry name" value="MAJOR FACILITATOR SUPERFAMILY (MFS) PROFILE DOMAIN-CONTAINING PROTEIN"/>
    <property type="match status" value="1"/>
</dbReference>
<evidence type="ECO:0000256" key="3">
    <source>
        <dbReference type="ARBA" id="ARBA00022692"/>
    </source>
</evidence>
<dbReference type="InterPro" id="IPR005828">
    <property type="entry name" value="MFS_sugar_transport-like"/>
</dbReference>